<organism evidence="3 5">
    <name type="scientific">Methylacidiphilum kamchatkense Kam1</name>
    <dbReference type="NCBI Taxonomy" id="1202785"/>
    <lineage>
        <taxon>Bacteria</taxon>
        <taxon>Pseudomonadati</taxon>
        <taxon>Verrucomicrobiota</taxon>
        <taxon>Methylacidiphilae</taxon>
        <taxon>Methylacidiphilales</taxon>
        <taxon>Methylacidiphilaceae</taxon>
        <taxon>Methylacidiphilum (ex Ratnadevi et al. 2023)</taxon>
    </lineage>
</organism>
<dbReference type="Proteomes" id="UP000031594">
    <property type="component" value="Unassembled WGS sequence"/>
</dbReference>
<evidence type="ECO:0000313" key="4">
    <source>
        <dbReference type="Proteomes" id="UP000031594"/>
    </source>
</evidence>
<protein>
    <submittedName>
        <fullName evidence="2 3">Acyl-protein synthetase</fullName>
    </submittedName>
</protein>
<feature type="domain" description="Acyl-protein synthetase LuxE" evidence="1">
    <location>
        <begin position="71"/>
        <end position="355"/>
    </location>
</feature>
<dbReference type="OrthoDB" id="182577at2"/>
<dbReference type="Pfam" id="PF04443">
    <property type="entry name" value="LuxE"/>
    <property type="match status" value="1"/>
</dbReference>
<accession>A0A0C1RUC2</accession>
<evidence type="ECO:0000313" key="5">
    <source>
        <dbReference type="Proteomes" id="UP000315925"/>
    </source>
</evidence>
<reference evidence="2 4" key="1">
    <citation type="submission" date="2014-08" db="EMBL/GenBank/DDBJ databases">
        <title>Methylacidiphilum kamchatkense strain Kam1 draft genome sequence.</title>
        <authorList>
            <person name="Birkeland N.-K."/>
            <person name="Erikstad H.A."/>
        </authorList>
    </citation>
    <scope>NUCLEOTIDE SEQUENCE [LARGE SCALE GENOMIC DNA]</scope>
    <source>
        <strain evidence="2 4">Kam1</strain>
    </source>
</reference>
<dbReference type="KEGG" id="mkc:kam1_54"/>
<evidence type="ECO:0000313" key="2">
    <source>
        <dbReference type="EMBL" id="KIE58591.1"/>
    </source>
</evidence>
<dbReference type="GO" id="GO:0008218">
    <property type="term" value="P:bioluminescence"/>
    <property type="evidence" value="ECO:0007669"/>
    <property type="project" value="InterPro"/>
</dbReference>
<keyword evidence="4" id="KW-1185">Reference proteome</keyword>
<name>A0A0C1RUC2_9BACT</name>
<dbReference type="STRING" id="1202785.A946_06905"/>
<dbReference type="EMBL" id="CP037899">
    <property type="protein sequence ID" value="QDQ41315.1"/>
    <property type="molecule type" value="Genomic_DNA"/>
</dbReference>
<dbReference type="EMBL" id="JQNX01000004">
    <property type="protein sequence ID" value="KIE58591.1"/>
    <property type="molecule type" value="Genomic_DNA"/>
</dbReference>
<proteinExistence type="predicted"/>
<reference evidence="5" key="3">
    <citation type="submission" date="2019-03" db="EMBL/GenBank/DDBJ databases">
        <title>Complete genome of Methylacidiphilum kamchatkense Kam1.</title>
        <authorList>
            <person name="Kruse T."/>
            <person name="Murarilal Ratnadevi C."/>
            <person name="Erikstad H.-A."/>
            <person name="Birkeland N.-K."/>
        </authorList>
    </citation>
    <scope>NUCLEOTIDE SEQUENCE [LARGE SCALE GENOMIC DNA]</scope>
    <source>
        <strain evidence="5">kam1</strain>
    </source>
</reference>
<dbReference type="AlphaFoldDB" id="A0A0C1RUC2"/>
<reference evidence="3" key="2">
    <citation type="journal article" date="2019" name="BMC Genomics">
        <title>Complete genome sequence analysis of the thermoacidophilic verrucomicrobial methanotroph 'Candidatus Methylacidiphilum kamchatkense' strain Kam1 and comparison with its closest relatives.</title>
        <authorList>
            <person name="Kruse T."/>
            <person name="Ratnadevi C.M."/>
            <person name="Erikstad H.A."/>
            <person name="Birkeland N.K."/>
        </authorList>
    </citation>
    <scope>NUCLEOTIDE SEQUENCE</scope>
    <source>
        <strain evidence="3">Kam1</strain>
    </source>
</reference>
<evidence type="ECO:0000313" key="3">
    <source>
        <dbReference type="EMBL" id="QDQ41315.1"/>
    </source>
</evidence>
<dbReference type="GO" id="GO:0047474">
    <property type="term" value="F:long-chain fatty acid--protein ligase activity"/>
    <property type="evidence" value="ECO:0007669"/>
    <property type="project" value="InterPro"/>
</dbReference>
<sequence length="364" mass="41605">MIKRKEKAMEGQRSFFQDPANRQWWIHQLLSLRENPQNFESLAFRLYDFQRKHCPPYKTLMETISNRISSWKEIPAIPQELFKKETIFCYTVEQAAGYYLTSGTTSGIQGRHYFLDPLIYKAMSLQGANEAAIPINTACLHFLTESPHENPHSSLSAMFSFWAETNPFPSHFWIQNKTFCIDPFLQKLSLDISAGRKVGICGTAFSFVLLMEKHPISLSLPQGSFILETGGMKGKYKEIDKKEFYQKLSSYFGITLDHIFSEYGMTELSSQAYSKGTNGTFLVPPWAKVLVIDPRTEKECQVGQKGLVRWIDLANVDSVLCIQTLDIAIKTQEGFYLIGRSNHAPPRGCSLSIEEMAFFENTHR</sequence>
<dbReference type="InterPro" id="IPR007534">
    <property type="entry name" value="LuxE"/>
</dbReference>
<dbReference type="Proteomes" id="UP000315925">
    <property type="component" value="Chromosome"/>
</dbReference>
<evidence type="ECO:0000259" key="1">
    <source>
        <dbReference type="Pfam" id="PF04443"/>
    </source>
</evidence>
<gene>
    <name evidence="2" type="ORF">A946_06905</name>
    <name evidence="3" type="ORF">kam1_54</name>
</gene>